<feature type="region of interest" description="Disordered" evidence="1">
    <location>
        <begin position="277"/>
        <end position="306"/>
    </location>
</feature>
<feature type="signal peptide" evidence="2">
    <location>
        <begin position="1"/>
        <end position="23"/>
    </location>
</feature>
<accession>A0A0K2VAI4</accession>
<evidence type="ECO:0000256" key="1">
    <source>
        <dbReference type="SAM" id="MobiDB-lite"/>
    </source>
</evidence>
<keyword evidence="2" id="KW-0732">Signal</keyword>
<evidence type="ECO:0000256" key="2">
    <source>
        <dbReference type="SAM" id="SignalP"/>
    </source>
</evidence>
<evidence type="ECO:0000313" key="3">
    <source>
        <dbReference type="EMBL" id="CDW46916.1"/>
    </source>
</evidence>
<dbReference type="EMBL" id="HACA01029555">
    <property type="protein sequence ID" value="CDW46916.1"/>
    <property type="molecule type" value="Transcribed_RNA"/>
</dbReference>
<organism evidence="3">
    <name type="scientific">Lepeophtheirus salmonis</name>
    <name type="common">Salmon louse</name>
    <name type="synonym">Caligus salmonis</name>
    <dbReference type="NCBI Taxonomy" id="72036"/>
    <lineage>
        <taxon>Eukaryota</taxon>
        <taxon>Metazoa</taxon>
        <taxon>Ecdysozoa</taxon>
        <taxon>Arthropoda</taxon>
        <taxon>Crustacea</taxon>
        <taxon>Multicrustacea</taxon>
        <taxon>Hexanauplia</taxon>
        <taxon>Copepoda</taxon>
        <taxon>Siphonostomatoida</taxon>
        <taxon>Caligidae</taxon>
        <taxon>Lepeophtheirus</taxon>
    </lineage>
</organism>
<feature type="chain" id="PRO_5005489540" evidence="2">
    <location>
        <begin position="24"/>
        <end position="485"/>
    </location>
</feature>
<reference evidence="3" key="1">
    <citation type="submission" date="2014-05" db="EMBL/GenBank/DDBJ databases">
        <authorList>
            <person name="Chronopoulou M."/>
        </authorList>
    </citation>
    <scope>NUCLEOTIDE SEQUENCE</scope>
    <source>
        <tissue evidence="3">Whole organism</tissue>
    </source>
</reference>
<feature type="region of interest" description="Disordered" evidence="1">
    <location>
        <begin position="184"/>
        <end position="210"/>
    </location>
</feature>
<proteinExistence type="predicted"/>
<dbReference type="AlphaFoldDB" id="A0A0K2VAI4"/>
<name>A0A0K2VAI4_LEPSM</name>
<protein>
    <submittedName>
        <fullName evidence="3">Uncharacterized protein</fullName>
    </submittedName>
</protein>
<sequence>MPERKVHLIIIIHSLLLINSYIASEETTVEYSMETVPESPDYSSIYEDYNIKEFEYQDSNDTFHWLHSNSSSFNFTSYGSILPVQLLLDPLYSSLSSKDFLASNDTSNNHTLLPIPQPLISQKRAGSFFVGTSPTSGQTRISLPGIPFAYNDTQTQTFVAISNTLLLLGSFFALQSLPGRILGRSRVSSNNRNGERAPSFPPLSRTHYPPHRPIKFLKKPLYSRRPLPPLPPFHPSYYDDEYELYDDDYDYDYDEIPYEDEYEILNSSHERDFSKKLNKKKLPFPPSTSYKSPSELPPPLPPTKIKNIENHQLLPPIIDLREDNPPEKYEKNILNLRKHVDLNQLKYTTKQTFADTFTQKPIEGSTPSPSFPSGGVHIPLNPNKVPQLTPNRKVIRRKNTRRISIPLRRKPHVKKPRRKIPRQRIRRPLDSRNRRIVPNRRKLDSRVLDYNEDYKDQNSGFYYKDQSPFAEDAYARYPELMEWYK</sequence>